<gene>
    <name evidence="1" type="ORF">UO65_4705</name>
</gene>
<keyword evidence="2" id="KW-1185">Reference proteome</keyword>
<name>W7IUD6_9PSEU</name>
<dbReference type="RefSeq" id="WP_035286207.1">
    <property type="nucleotide sequence ID" value="NZ_AYXG01000179.1"/>
</dbReference>
<comment type="caution">
    <text evidence="1">The sequence shown here is derived from an EMBL/GenBank/DDBJ whole genome shotgun (WGS) entry which is preliminary data.</text>
</comment>
<dbReference type="Proteomes" id="UP000019277">
    <property type="component" value="Unassembled WGS sequence"/>
</dbReference>
<organism evidence="1 2">
    <name type="scientific">Actinokineospora spheciospongiae</name>
    <dbReference type="NCBI Taxonomy" id="909613"/>
    <lineage>
        <taxon>Bacteria</taxon>
        <taxon>Bacillati</taxon>
        <taxon>Actinomycetota</taxon>
        <taxon>Actinomycetes</taxon>
        <taxon>Pseudonocardiales</taxon>
        <taxon>Pseudonocardiaceae</taxon>
        <taxon>Actinokineospora</taxon>
    </lineage>
</organism>
<dbReference type="Pfam" id="PF14430">
    <property type="entry name" value="Imm1"/>
    <property type="match status" value="1"/>
</dbReference>
<dbReference type="OrthoDB" id="3698257at2"/>
<dbReference type="InterPro" id="IPR025680">
    <property type="entry name" value="DddI"/>
</dbReference>
<evidence type="ECO:0008006" key="3">
    <source>
        <dbReference type="Google" id="ProtNLM"/>
    </source>
</evidence>
<accession>W7IUD6</accession>
<accession>A0A8E3BF88</accession>
<evidence type="ECO:0000313" key="2">
    <source>
        <dbReference type="Proteomes" id="UP000019277"/>
    </source>
</evidence>
<sequence>MIEPVLHTEYLDRETMPPGVDLVAEVRALNDAGVEIPWCWKLSREPVEADNQDHVTLTFGVNNDVGVVKWTRGATSHVPTTGTNTEWLTYYLAGFHDFAIPPHAEVPVETVYAAVTEFLATWQPPTCMQWQEAASVLSPIRLMRTASSA</sequence>
<evidence type="ECO:0000313" key="1">
    <source>
        <dbReference type="EMBL" id="EWC59996.1"/>
    </source>
</evidence>
<proteinExistence type="predicted"/>
<dbReference type="EMBL" id="AYXG01000179">
    <property type="protein sequence ID" value="EWC59996.1"/>
    <property type="molecule type" value="Genomic_DNA"/>
</dbReference>
<dbReference type="eggNOG" id="ENOG5031YAJ">
    <property type="taxonomic scope" value="Bacteria"/>
</dbReference>
<dbReference type="AlphaFoldDB" id="W7IUD6"/>
<protein>
    <recommendedName>
        <fullName evidence="3">Immunity protein Imm1</fullName>
    </recommendedName>
</protein>
<reference evidence="1 2" key="1">
    <citation type="journal article" date="2014" name="Genome Announc.">
        <title>Draft Genome Sequence of the Antitrypanosomally Active Sponge-Associated Bacterium Actinokineospora sp. Strain EG49.</title>
        <authorList>
            <person name="Harjes J."/>
            <person name="Ryu T."/>
            <person name="Abdelmohsen U.R."/>
            <person name="Moitinho-Silva L."/>
            <person name="Horn H."/>
            <person name="Ravasi T."/>
            <person name="Hentschel U."/>
        </authorList>
    </citation>
    <scope>NUCLEOTIDE SEQUENCE [LARGE SCALE GENOMIC DNA]</scope>
    <source>
        <strain evidence="1 2">EG49</strain>
    </source>
</reference>
<dbReference type="STRING" id="909613.UO65_4705"/>